<name>A0A4T0L2T2_WALIC</name>
<dbReference type="Gene3D" id="2.40.50.140">
    <property type="entry name" value="Nucleic acid-binding proteins"/>
    <property type="match status" value="1"/>
</dbReference>
<dbReference type="Proteomes" id="UP000310689">
    <property type="component" value="Unassembled WGS sequence"/>
</dbReference>
<dbReference type="EMBL" id="SPOI01000250">
    <property type="protein sequence ID" value="TIB30773.1"/>
    <property type="molecule type" value="Genomic_DNA"/>
</dbReference>
<dbReference type="SUPFAM" id="SSF50249">
    <property type="entry name" value="Nucleic acid-binding proteins"/>
    <property type="match status" value="1"/>
</dbReference>
<dbReference type="GO" id="GO:0005840">
    <property type="term" value="C:ribosome"/>
    <property type="evidence" value="ECO:0007669"/>
    <property type="project" value="UniProtKB-KW"/>
</dbReference>
<evidence type="ECO:0008006" key="8">
    <source>
        <dbReference type="Google" id="ProtNLM"/>
    </source>
</evidence>
<gene>
    <name evidence="5" type="ORF">E3P86_03438</name>
    <name evidence="4" type="ORF">E3P90_00583</name>
</gene>
<proteinExistence type="inferred from homology"/>
<dbReference type="GO" id="GO:0006412">
    <property type="term" value="P:translation"/>
    <property type="evidence" value="ECO:0007669"/>
    <property type="project" value="InterPro"/>
</dbReference>
<dbReference type="EMBL" id="SPOF01000005">
    <property type="protein sequence ID" value="TIB15968.1"/>
    <property type="molecule type" value="Genomic_DNA"/>
</dbReference>
<evidence type="ECO:0000256" key="2">
    <source>
        <dbReference type="ARBA" id="ARBA00022980"/>
    </source>
</evidence>
<organism evidence="5 7">
    <name type="scientific">Wallemia ichthyophaga</name>
    <dbReference type="NCBI Taxonomy" id="245174"/>
    <lineage>
        <taxon>Eukaryota</taxon>
        <taxon>Fungi</taxon>
        <taxon>Dikarya</taxon>
        <taxon>Basidiomycota</taxon>
        <taxon>Wallemiomycotina</taxon>
        <taxon>Wallemiomycetes</taxon>
        <taxon>Wallemiales</taxon>
        <taxon>Wallemiaceae</taxon>
        <taxon>Wallemia</taxon>
    </lineage>
</organism>
<dbReference type="InterPro" id="IPR012340">
    <property type="entry name" value="NA-bd_OB-fold"/>
</dbReference>
<keyword evidence="2" id="KW-0689">Ribosomal protein</keyword>
<dbReference type="OrthoDB" id="274752at2759"/>
<sequence length="111" mass="12096">MSLSNAKAATQGIAKVATSSATGSAARILRGNVTKVGKMDKTATLLTRTTKLLVHDPTNAMQLGNSVIVKACRPLSKRKHYTLDSILDPFKHQQLPKPHQLRIPIPTKKWS</sequence>
<reference evidence="6 7" key="1">
    <citation type="submission" date="2019-03" db="EMBL/GenBank/DDBJ databases">
        <title>Sequencing 23 genomes of Wallemia ichthyophaga.</title>
        <authorList>
            <person name="Gostincar C."/>
        </authorList>
    </citation>
    <scope>NUCLEOTIDE SEQUENCE [LARGE SCALE GENOMIC DNA]</scope>
    <source>
        <strain evidence="5 7">EXF-6200</strain>
        <strain evidence="4 6">EXF-8621</strain>
    </source>
</reference>
<evidence type="ECO:0000256" key="1">
    <source>
        <dbReference type="ARBA" id="ARBA00010254"/>
    </source>
</evidence>
<dbReference type="Proteomes" id="UP000306954">
    <property type="component" value="Unassembled WGS sequence"/>
</dbReference>
<comment type="caution">
    <text evidence="5">The sequence shown here is derived from an EMBL/GenBank/DDBJ whole genome shotgun (WGS) entry which is preliminary data.</text>
</comment>
<accession>A0A4T0L2T2</accession>
<comment type="similarity">
    <text evidence="1">Belongs to the universal ribosomal protein uS17 family.</text>
</comment>
<dbReference type="Pfam" id="PF00366">
    <property type="entry name" value="Ribosomal_S17"/>
    <property type="match status" value="1"/>
</dbReference>
<dbReference type="GO" id="GO:1990904">
    <property type="term" value="C:ribonucleoprotein complex"/>
    <property type="evidence" value="ECO:0007669"/>
    <property type="project" value="UniProtKB-KW"/>
</dbReference>
<dbReference type="AlphaFoldDB" id="A0A4T0L2T2"/>
<evidence type="ECO:0000313" key="5">
    <source>
        <dbReference type="EMBL" id="TIB30773.1"/>
    </source>
</evidence>
<evidence type="ECO:0000313" key="6">
    <source>
        <dbReference type="Proteomes" id="UP000306954"/>
    </source>
</evidence>
<evidence type="ECO:0000256" key="3">
    <source>
        <dbReference type="ARBA" id="ARBA00023274"/>
    </source>
</evidence>
<dbReference type="GO" id="GO:0003735">
    <property type="term" value="F:structural constituent of ribosome"/>
    <property type="evidence" value="ECO:0007669"/>
    <property type="project" value="InterPro"/>
</dbReference>
<protein>
    <recommendedName>
        <fullName evidence="8">30S ribosomal protein S17</fullName>
    </recommendedName>
</protein>
<keyword evidence="3" id="KW-0687">Ribonucleoprotein</keyword>
<dbReference type="InterPro" id="IPR000266">
    <property type="entry name" value="Ribosomal_uS17"/>
</dbReference>
<evidence type="ECO:0000313" key="7">
    <source>
        <dbReference type="Proteomes" id="UP000310689"/>
    </source>
</evidence>
<evidence type="ECO:0000313" key="4">
    <source>
        <dbReference type="EMBL" id="TIB15968.1"/>
    </source>
</evidence>